<evidence type="ECO:0000256" key="2">
    <source>
        <dbReference type="ARBA" id="ARBA00007998"/>
    </source>
</evidence>
<reference evidence="9 10" key="1">
    <citation type="submission" date="2020-08" db="EMBL/GenBank/DDBJ databases">
        <title>Genomic Encyclopedia of Type Strains, Phase IV (KMG-IV): sequencing the most valuable type-strain genomes for metagenomic binning, comparative biology and taxonomic classification.</title>
        <authorList>
            <person name="Goeker M."/>
        </authorList>
    </citation>
    <scope>NUCLEOTIDE SEQUENCE [LARGE SCALE GENOMIC DNA]</scope>
    <source>
        <strain evidence="9 10">DSM 103526</strain>
    </source>
</reference>
<feature type="transmembrane region" description="Helical" evidence="8">
    <location>
        <begin position="183"/>
        <end position="206"/>
    </location>
</feature>
<comment type="subcellular location">
    <subcellularLocation>
        <location evidence="1">Membrane</location>
        <topology evidence="1">Multi-pass membrane protein</topology>
    </subcellularLocation>
</comment>
<feature type="transmembrane region" description="Helical" evidence="8">
    <location>
        <begin position="40"/>
        <end position="63"/>
    </location>
</feature>
<feature type="transmembrane region" description="Helical" evidence="8">
    <location>
        <begin position="304"/>
        <end position="326"/>
    </location>
</feature>
<feature type="transmembrane region" description="Helical" evidence="8">
    <location>
        <begin position="117"/>
        <end position="134"/>
    </location>
</feature>
<keyword evidence="7 8" id="KW-0472">Membrane</keyword>
<dbReference type="PANTHER" id="PTHR34975:SF2">
    <property type="entry name" value="SPORE GERMINATION PROTEIN A2"/>
    <property type="match status" value="1"/>
</dbReference>
<evidence type="ECO:0000256" key="3">
    <source>
        <dbReference type="ARBA" id="ARBA00022448"/>
    </source>
</evidence>
<keyword evidence="3" id="KW-0813">Transport</keyword>
<evidence type="ECO:0000256" key="8">
    <source>
        <dbReference type="SAM" id="Phobius"/>
    </source>
</evidence>
<keyword evidence="5 8" id="KW-0812">Transmembrane</keyword>
<organism evidence="9 10">
    <name type="scientific">Anaerosolibacter carboniphilus</name>
    <dbReference type="NCBI Taxonomy" id="1417629"/>
    <lineage>
        <taxon>Bacteria</taxon>
        <taxon>Bacillati</taxon>
        <taxon>Bacillota</taxon>
        <taxon>Clostridia</taxon>
        <taxon>Peptostreptococcales</taxon>
        <taxon>Thermotaleaceae</taxon>
        <taxon>Anaerosolibacter</taxon>
    </lineage>
</organism>
<dbReference type="NCBIfam" id="TIGR00912">
    <property type="entry name" value="2A0309"/>
    <property type="match status" value="1"/>
</dbReference>
<feature type="transmembrane region" description="Helical" evidence="8">
    <location>
        <begin position="270"/>
        <end position="292"/>
    </location>
</feature>
<dbReference type="GO" id="GO:0009847">
    <property type="term" value="P:spore germination"/>
    <property type="evidence" value="ECO:0007669"/>
    <property type="project" value="InterPro"/>
</dbReference>
<dbReference type="AlphaFoldDB" id="A0A841KLP0"/>
<feature type="transmembrane region" description="Helical" evidence="8">
    <location>
        <begin position="218"/>
        <end position="240"/>
    </location>
</feature>
<keyword evidence="10" id="KW-1185">Reference proteome</keyword>
<dbReference type="RefSeq" id="WP_184307311.1">
    <property type="nucleotide sequence ID" value="NZ_JACHEN010000001.1"/>
</dbReference>
<dbReference type="PANTHER" id="PTHR34975">
    <property type="entry name" value="SPORE GERMINATION PROTEIN A2"/>
    <property type="match status" value="1"/>
</dbReference>
<keyword evidence="6 8" id="KW-1133">Transmembrane helix</keyword>
<dbReference type="InterPro" id="IPR004761">
    <property type="entry name" value="Spore_GerAB"/>
</dbReference>
<protein>
    <submittedName>
        <fullName evidence="9">Spore germination protein KB</fullName>
    </submittedName>
</protein>
<feature type="transmembrane region" description="Helical" evidence="8">
    <location>
        <begin position="146"/>
        <end position="163"/>
    </location>
</feature>
<dbReference type="GO" id="GO:0016020">
    <property type="term" value="C:membrane"/>
    <property type="evidence" value="ECO:0007669"/>
    <property type="project" value="UniProtKB-SubCell"/>
</dbReference>
<evidence type="ECO:0000256" key="7">
    <source>
        <dbReference type="ARBA" id="ARBA00023136"/>
    </source>
</evidence>
<dbReference type="Proteomes" id="UP000579281">
    <property type="component" value="Unassembled WGS sequence"/>
</dbReference>
<evidence type="ECO:0000256" key="6">
    <source>
        <dbReference type="ARBA" id="ARBA00022989"/>
    </source>
</evidence>
<comment type="caution">
    <text evidence="9">The sequence shown here is derived from an EMBL/GenBank/DDBJ whole genome shotgun (WGS) entry which is preliminary data.</text>
</comment>
<evidence type="ECO:0000256" key="5">
    <source>
        <dbReference type="ARBA" id="ARBA00022692"/>
    </source>
</evidence>
<name>A0A841KLP0_9FIRM</name>
<evidence type="ECO:0000256" key="4">
    <source>
        <dbReference type="ARBA" id="ARBA00022544"/>
    </source>
</evidence>
<feature type="transmembrane region" description="Helical" evidence="8">
    <location>
        <begin position="84"/>
        <end position="105"/>
    </location>
</feature>
<comment type="similarity">
    <text evidence="2">Belongs to the amino acid-polyamine-organocation (APC) superfamily. Spore germination protein (SGP) (TC 2.A.3.9) family.</text>
</comment>
<evidence type="ECO:0000256" key="1">
    <source>
        <dbReference type="ARBA" id="ARBA00004141"/>
    </source>
</evidence>
<keyword evidence="4" id="KW-0309">Germination</keyword>
<dbReference type="EMBL" id="JACHEN010000001">
    <property type="protein sequence ID" value="MBB6214161.1"/>
    <property type="molecule type" value="Genomic_DNA"/>
</dbReference>
<evidence type="ECO:0000313" key="9">
    <source>
        <dbReference type="EMBL" id="MBB6214161.1"/>
    </source>
</evidence>
<feature type="transmembrane region" description="Helical" evidence="8">
    <location>
        <begin position="332"/>
        <end position="353"/>
    </location>
</feature>
<dbReference type="Pfam" id="PF03845">
    <property type="entry name" value="Spore_permease"/>
    <property type="match status" value="1"/>
</dbReference>
<accession>A0A841KLP0</accession>
<gene>
    <name evidence="9" type="ORF">HNQ80_000230</name>
</gene>
<feature type="transmembrane region" description="Helical" evidence="8">
    <location>
        <begin position="12"/>
        <end position="34"/>
    </location>
</feature>
<proteinExistence type="inferred from homology"/>
<sequence length="369" mass="39792">MEQPQITGHQLRLIIVSSITVTGHLLFVPVVLNMAGRDGWLSLLMAIIPGLISASILTALGLSASGQSLIELSCTLMGKVLGKIAGLIYVGYFFLIPAITLRALMNFMTEVFMLRTPSLIFGVIFLLVCGYATFMGLEIFLRANEVLLPLLIIAGILASSMSFPDKDYKHLLPIMEEGISPVLLGSIPLIALMAEIVVIGMIQPALSSPTVLRKANIGAVLIISALFVGPLTGPIAVFGVDLAAKHIYPTYEQIKYIKLAFIENLQPLAVLLWLAGSFGKISLFYYASSLGAAQIFGLANYRRLVIPVGVIILMLAVVAFPNIVVIRKFISSSYAIISIGLGIIFPMVLLGIARLKNYGTFCRKNNPSP</sequence>
<evidence type="ECO:0000313" key="10">
    <source>
        <dbReference type="Proteomes" id="UP000579281"/>
    </source>
</evidence>